<dbReference type="Gene3D" id="1.10.287.190">
    <property type="entry name" value="Transcription factor IIA gamma subunit, alpha-helical domain"/>
    <property type="match status" value="1"/>
</dbReference>
<dbReference type="SUPFAM" id="SSF50784">
    <property type="entry name" value="Transcription factor IIA (TFIIA), beta-barrel domain"/>
    <property type="match status" value="1"/>
</dbReference>
<evidence type="ECO:0000256" key="3">
    <source>
        <dbReference type="ARBA" id="ARBA00019928"/>
    </source>
</evidence>
<evidence type="ECO:0000259" key="10">
    <source>
        <dbReference type="Pfam" id="PF02268"/>
    </source>
</evidence>
<comment type="caution">
    <text evidence="12">The sequence shown here is derived from an EMBL/GenBank/DDBJ whole genome shotgun (WGS) entry which is preliminary data.</text>
</comment>
<dbReference type="CDD" id="cd10145">
    <property type="entry name" value="TFIIA_gamma_N"/>
    <property type="match status" value="1"/>
</dbReference>
<dbReference type="OrthoDB" id="586585at2759"/>
<evidence type="ECO:0000256" key="6">
    <source>
        <dbReference type="ARBA" id="ARBA00023242"/>
    </source>
</evidence>
<evidence type="ECO:0000259" key="11">
    <source>
        <dbReference type="Pfam" id="PF02751"/>
    </source>
</evidence>
<protein>
    <recommendedName>
        <fullName evidence="3">Transcription initiation factor IIA subunit 2</fullName>
    </recommendedName>
    <alternativeName>
        <fullName evidence="9">General transcription factor IIA subunit 2</fullName>
    </alternativeName>
    <alternativeName>
        <fullName evidence="8">Transcription initiation factor IIA small chain</fullName>
    </alternativeName>
</protein>
<evidence type="ECO:0000256" key="2">
    <source>
        <dbReference type="ARBA" id="ARBA00007675"/>
    </source>
</evidence>
<comment type="similarity">
    <text evidence="2">Belongs to the TFIIA subunit 2 family.</text>
</comment>
<evidence type="ECO:0000256" key="9">
    <source>
        <dbReference type="ARBA" id="ARBA00032215"/>
    </source>
</evidence>
<evidence type="ECO:0000256" key="1">
    <source>
        <dbReference type="ARBA" id="ARBA00004123"/>
    </source>
</evidence>
<dbReference type="CDD" id="cd10014">
    <property type="entry name" value="TFIIA_gamma_C"/>
    <property type="match status" value="1"/>
</dbReference>
<dbReference type="InterPro" id="IPR015872">
    <property type="entry name" value="TFIIA_gsu_N"/>
</dbReference>
<sequence>MASAYYEFYRGSSIGMALTDSLDELITSGAITPQLAMKVSISPADTMTKAVKTKTTLKGHLHTYRLCDDVWTFIVKNPSFKMESNEMVTAPKIKIVACKNGDSIENLKNEDLDFLTNGLVKVLSSLQLLAGRIGLRAEHSRYLRRTYRRCSESQTPSAVDVLRRQDEDSKSFIILNPEARRHSKTRTRDLSRLRTRDAFGPPIPVEWNVTILTATMFTCAGECASADR</sequence>
<feature type="domain" description="Transcription initiation factor IIA gamma subunit C-terminal" evidence="11">
    <location>
        <begin position="58"/>
        <end position="99"/>
    </location>
</feature>
<evidence type="ECO:0000313" key="13">
    <source>
        <dbReference type="Proteomes" id="UP000092993"/>
    </source>
</evidence>
<keyword evidence="5" id="KW-0804">Transcription</keyword>
<evidence type="ECO:0000256" key="8">
    <source>
        <dbReference type="ARBA" id="ARBA00029848"/>
    </source>
</evidence>
<dbReference type="SUPFAM" id="SSF47396">
    <property type="entry name" value="Transcription factor IIA (TFIIA), alpha-helical domain"/>
    <property type="match status" value="1"/>
</dbReference>
<comment type="function">
    <text evidence="7">TFIIA is a component of the transcription machinery of RNA polymerase II and plays an important role in transcriptional activation. TFIIA in a complex with TBP mediates transcriptional activity.</text>
</comment>
<dbReference type="AlphaFoldDB" id="A0A1C7MM96"/>
<organism evidence="12 13">
    <name type="scientific">Grifola frondosa</name>
    <name type="common">Maitake</name>
    <name type="synonym">Polyporus frondosus</name>
    <dbReference type="NCBI Taxonomy" id="5627"/>
    <lineage>
        <taxon>Eukaryota</taxon>
        <taxon>Fungi</taxon>
        <taxon>Dikarya</taxon>
        <taxon>Basidiomycota</taxon>
        <taxon>Agaricomycotina</taxon>
        <taxon>Agaricomycetes</taxon>
        <taxon>Polyporales</taxon>
        <taxon>Grifolaceae</taxon>
        <taxon>Grifola</taxon>
    </lineage>
</organism>
<dbReference type="GO" id="GO:0005672">
    <property type="term" value="C:transcription factor TFIIA complex"/>
    <property type="evidence" value="ECO:0007669"/>
    <property type="project" value="InterPro"/>
</dbReference>
<dbReference type="FunFam" id="2.30.18.10:FF:000003">
    <property type="entry name" value="Transcription initiation factor IIA subunit 2"/>
    <property type="match status" value="1"/>
</dbReference>
<comment type="subcellular location">
    <subcellularLocation>
        <location evidence="1">Nucleus</location>
    </subcellularLocation>
</comment>
<keyword evidence="13" id="KW-1185">Reference proteome</keyword>
<evidence type="ECO:0000256" key="7">
    <source>
        <dbReference type="ARBA" id="ARBA00024733"/>
    </source>
</evidence>
<dbReference type="InterPro" id="IPR009088">
    <property type="entry name" value="TFIIA_b-brl"/>
</dbReference>
<dbReference type="InterPro" id="IPR009083">
    <property type="entry name" value="TFIIA_a-hlx"/>
</dbReference>
<dbReference type="Pfam" id="PF02268">
    <property type="entry name" value="TFIIA_gamma_N"/>
    <property type="match status" value="1"/>
</dbReference>
<evidence type="ECO:0000256" key="5">
    <source>
        <dbReference type="ARBA" id="ARBA00023163"/>
    </source>
</evidence>
<dbReference type="Proteomes" id="UP000092993">
    <property type="component" value="Unassembled WGS sequence"/>
</dbReference>
<name>A0A1C7MM96_GRIFR</name>
<dbReference type="GO" id="GO:0003743">
    <property type="term" value="F:translation initiation factor activity"/>
    <property type="evidence" value="ECO:0007669"/>
    <property type="project" value="UniProtKB-KW"/>
</dbReference>
<evidence type="ECO:0000256" key="4">
    <source>
        <dbReference type="ARBA" id="ARBA00023015"/>
    </source>
</evidence>
<gene>
    <name evidence="12" type="primary">TOA2</name>
    <name evidence="12" type="ORF">A0H81_02385</name>
</gene>
<evidence type="ECO:0000313" key="12">
    <source>
        <dbReference type="EMBL" id="OBZ77777.1"/>
    </source>
</evidence>
<keyword evidence="12" id="KW-0648">Protein biosynthesis</keyword>
<accession>A0A1C7MM96</accession>
<dbReference type="STRING" id="5627.A0A1C7MM96"/>
<keyword evidence="12" id="KW-0396">Initiation factor</keyword>
<keyword evidence="4" id="KW-0805">Transcription regulation</keyword>
<dbReference type="EMBL" id="LUGG01000002">
    <property type="protein sequence ID" value="OBZ77777.1"/>
    <property type="molecule type" value="Genomic_DNA"/>
</dbReference>
<feature type="domain" description="Transcription initiation factor IIA gamma subunit N-terminal" evidence="10">
    <location>
        <begin position="5"/>
        <end position="39"/>
    </location>
</feature>
<keyword evidence="6" id="KW-0539">Nucleus</keyword>
<proteinExistence type="inferred from homology"/>
<dbReference type="InterPro" id="IPR003194">
    <property type="entry name" value="TFIIA_gsu"/>
</dbReference>
<dbReference type="Pfam" id="PF02751">
    <property type="entry name" value="TFIIA_gamma_C"/>
    <property type="match status" value="1"/>
</dbReference>
<dbReference type="Gene3D" id="2.30.18.10">
    <property type="entry name" value="Transcription factor IIA (TFIIA), beta-barrel domain"/>
    <property type="match status" value="1"/>
</dbReference>
<reference evidence="12 13" key="1">
    <citation type="submission" date="2016-03" db="EMBL/GenBank/DDBJ databases">
        <title>Whole genome sequencing of Grifola frondosa 9006-11.</title>
        <authorList>
            <person name="Min B."/>
            <person name="Park H."/>
            <person name="Kim J.-G."/>
            <person name="Cho H."/>
            <person name="Oh Y.-L."/>
            <person name="Kong W.-S."/>
            <person name="Choi I.-G."/>
        </authorList>
    </citation>
    <scope>NUCLEOTIDE SEQUENCE [LARGE SCALE GENOMIC DNA]</scope>
    <source>
        <strain evidence="12 13">9006-11</strain>
    </source>
</reference>
<dbReference type="PANTHER" id="PTHR10966">
    <property type="entry name" value="TRANSCRIPTION INITIATION FACTOR IIA SUBUNIT 2"/>
    <property type="match status" value="1"/>
</dbReference>
<dbReference type="GO" id="GO:0006367">
    <property type="term" value="P:transcription initiation at RNA polymerase II promoter"/>
    <property type="evidence" value="ECO:0007669"/>
    <property type="project" value="InterPro"/>
</dbReference>
<dbReference type="InterPro" id="IPR015871">
    <property type="entry name" value="TFIIA_gsu_C"/>
</dbReference>